<dbReference type="Gene3D" id="3.30.2140.20">
    <property type="match status" value="1"/>
</dbReference>
<organism evidence="3 4">
    <name type="scientific">Puia dinghuensis</name>
    <dbReference type="NCBI Taxonomy" id="1792502"/>
    <lineage>
        <taxon>Bacteria</taxon>
        <taxon>Pseudomonadati</taxon>
        <taxon>Bacteroidota</taxon>
        <taxon>Chitinophagia</taxon>
        <taxon>Chitinophagales</taxon>
        <taxon>Chitinophagaceae</taxon>
        <taxon>Puia</taxon>
    </lineage>
</organism>
<dbReference type="InterPro" id="IPR053710">
    <property type="entry name" value="Arylamine_NAT_domain_sf"/>
</dbReference>
<name>A0A8J2UAW6_9BACT</name>
<dbReference type="AlphaFoldDB" id="A0A8J2UAW6"/>
<accession>A0A8J2UAW6</accession>
<reference evidence="3" key="2">
    <citation type="submission" date="2020-09" db="EMBL/GenBank/DDBJ databases">
        <authorList>
            <person name="Sun Q."/>
            <person name="Zhou Y."/>
        </authorList>
    </citation>
    <scope>NUCLEOTIDE SEQUENCE</scope>
    <source>
        <strain evidence="3">CGMCC 1.15448</strain>
    </source>
</reference>
<dbReference type="PANTHER" id="PTHR11786:SF0">
    <property type="entry name" value="ARYLAMINE N-ACETYLTRANSFERASE 4-RELATED"/>
    <property type="match status" value="1"/>
</dbReference>
<dbReference type="Proteomes" id="UP000607559">
    <property type="component" value="Unassembled WGS sequence"/>
</dbReference>
<evidence type="ECO:0000313" key="3">
    <source>
        <dbReference type="EMBL" id="GGA91795.1"/>
    </source>
</evidence>
<comment type="similarity">
    <text evidence="1 2">Belongs to the arylamine N-acetyltransferase family.</text>
</comment>
<dbReference type="InterPro" id="IPR038765">
    <property type="entry name" value="Papain-like_cys_pep_sf"/>
</dbReference>
<proteinExistence type="inferred from homology"/>
<dbReference type="Pfam" id="PF00797">
    <property type="entry name" value="Acetyltransf_2"/>
    <property type="match status" value="1"/>
</dbReference>
<evidence type="ECO:0000313" key="4">
    <source>
        <dbReference type="Proteomes" id="UP000607559"/>
    </source>
</evidence>
<evidence type="ECO:0000256" key="1">
    <source>
        <dbReference type="ARBA" id="ARBA00006547"/>
    </source>
</evidence>
<dbReference type="PANTHER" id="PTHR11786">
    <property type="entry name" value="N-HYDROXYARYLAMINE O-ACETYLTRANSFERASE"/>
    <property type="match status" value="1"/>
</dbReference>
<evidence type="ECO:0000256" key="2">
    <source>
        <dbReference type="RuleBase" id="RU003452"/>
    </source>
</evidence>
<sequence length="260" mass="30410">MDIRGYLRRINYNGVVYRDLATLKELQYNHVLAIPFETLDIHNGVPILLQINFLYQKVIHDHRGGYCYELNILFHNLLTLCGFNVTLVAGRLHHGNGKFGREFEHMALIVELHGRKWLVDVGYGDFSLTPLAVTPGEIQSDGRNFYQIIDPVMLDGHPYLGVAKWNASKQDFKIDYVFTLTPRVREDFYAMNEYHQTSPESHFRRSLICTLPLKEGRISMINNKLIRTENGKRQIRIIQGDDHRDEILEKYFHMDMVYLL</sequence>
<dbReference type="PRINTS" id="PR01543">
    <property type="entry name" value="ANATRNSFRASE"/>
</dbReference>
<keyword evidence="4" id="KW-1185">Reference proteome</keyword>
<dbReference type="GO" id="GO:0004060">
    <property type="term" value="F:arylamine N-acetyltransferase activity"/>
    <property type="evidence" value="ECO:0007669"/>
    <property type="project" value="TreeGrafter"/>
</dbReference>
<comment type="caution">
    <text evidence="3">The sequence shown here is derived from an EMBL/GenBank/DDBJ whole genome shotgun (WGS) entry which is preliminary data.</text>
</comment>
<dbReference type="EMBL" id="BMJC01000001">
    <property type="protein sequence ID" value="GGA91795.1"/>
    <property type="molecule type" value="Genomic_DNA"/>
</dbReference>
<gene>
    <name evidence="3" type="ORF">GCM10011511_13940</name>
</gene>
<dbReference type="SUPFAM" id="SSF54001">
    <property type="entry name" value="Cysteine proteinases"/>
    <property type="match status" value="1"/>
</dbReference>
<reference evidence="3" key="1">
    <citation type="journal article" date="2014" name="Int. J. Syst. Evol. Microbiol.">
        <title>Complete genome sequence of Corynebacterium casei LMG S-19264T (=DSM 44701T), isolated from a smear-ripened cheese.</title>
        <authorList>
            <consortium name="US DOE Joint Genome Institute (JGI-PGF)"/>
            <person name="Walter F."/>
            <person name="Albersmeier A."/>
            <person name="Kalinowski J."/>
            <person name="Ruckert C."/>
        </authorList>
    </citation>
    <scope>NUCLEOTIDE SEQUENCE</scope>
    <source>
        <strain evidence="3">CGMCC 1.15448</strain>
    </source>
</reference>
<dbReference type="InterPro" id="IPR001447">
    <property type="entry name" value="Arylamine_N-AcTrfase"/>
</dbReference>
<dbReference type="RefSeq" id="WP_188929891.1">
    <property type="nucleotide sequence ID" value="NZ_BMJC01000001.1"/>
</dbReference>
<protein>
    <submittedName>
        <fullName evidence="3">Acetyltransferase</fullName>
    </submittedName>
</protein>